<dbReference type="EMBL" id="AP024145">
    <property type="protein sequence ID" value="BCM87267.1"/>
    <property type="molecule type" value="Genomic_DNA"/>
</dbReference>
<organism evidence="2 3">
    <name type="scientific">Methylobacterium indicum</name>
    <dbReference type="NCBI Taxonomy" id="1775910"/>
    <lineage>
        <taxon>Bacteria</taxon>
        <taxon>Pseudomonadati</taxon>
        <taxon>Pseudomonadota</taxon>
        <taxon>Alphaproteobacteria</taxon>
        <taxon>Hyphomicrobiales</taxon>
        <taxon>Methylobacteriaceae</taxon>
        <taxon>Methylobacterium</taxon>
    </lineage>
</organism>
<feature type="compositionally biased region" description="Low complexity" evidence="1">
    <location>
        <begin position="81"/>
        <end position="96"/>
    </location>
</feature>
<proteinExistence type="predicted"/>
<gene>
    <name evidence="2" type="ORF">mvi_57280</name>
</gene>
<dbReference type="KEGG" id="mind:mvi_57280"/>
<evidence type="ECO:0000256" key="1">
    <source>
        <dbReference type="SAM" id="MobiDB-lite"/>
    </source>
</evidence>
<evidence type="ECO:0000313" key="3">
    <source>
        <dbReference type="Proteomes" id="UP000663508"/>
    </source>
</evidence>
<accession>A0A8H8X0D5</accession>
<name>A0A8H8X0D5_9HYPH</name>
<evidence type="ECO:0000313" key="2">
    <source>
        <dbReference type="EMBL" id="BCM87267.1"/>
    </source>
</evidence>
<feature type="region of interest" description="Disordered" evidence="1">
    <location>
        <begin position="53"/>
        <end position="96"/>
    </location>
</feature>
<sequence>MVRISVTVRSRAGRSRAGVWRTVSWSWFFASMGVSGVWGGVGSGWKRAVPVLPTAQGRPGKEKARVLSSPRGRGEGYGPLVGSVASGGASRSEGEGVSTVRLLRKHPLTLAANLRFAAP</sequence>
<reference evidence="2" key="1">
    <citation type="submission" date="2020-11" db="EMBL/GenBank/DDBJ databases">
        <title>Complete genome sequence of a novel pathogenic Methylobacterium strain isolated from rice in Vietnam.</title>
        <authorList>
            <person name="Lai K."/>
            <person name="Okazaki S."/>
            <person name="Higashi K."/>
            <person name="Mori H."/>
            <person name="Toyoda A."/>
            <person name="Kurokawa K."/>
        </authorList>
    </citation>
    <scope>NUCLEOTIDE SEQUENCE</scope>
    <source>
        <strain evidence="2">VL1</strain>
    </source>
</reference>
<dbReference type="AlphaFoldDB" id="A0A8H8X0D5"/>
<protein>
    <submittedName>
        <fullName evidence="2">Uncharacterized protein</fullName>
    </submittedName>
</protein>
<dbReference type="Proteomes" id="UP000663508">
    <property type="component" value="Chromosome"/>
</dbReference>